<dbReference type="EMBL" id="JASBNA010000041">
    <property type="protein sequence ID" value="KAK7681471.1"/>
    <property type="molecule type" value="Genomic_DNA"/>
</dbReference>
<comment type="caution">
    <text evidence="1">The sequence shown here is derived from an EMBL/GenBank/DDBJ whole genome shotgun (WGS) entry which is preliminary data.</text>
</comment>
<name>A0AAW0FLG9_9APHY</name>
<dbReference type="Gene3D" id="1.20.1280.50">
    <property type="match status" value="1"/>
</dbReference>
<proteinExistence type="predicted"/>
<organism evidence="1 2">
    <name type="scientific">Cerrena zonata</name>
    <dbReference type="NCBI Taxonomy" id="2478898"/>
    <lineage>
        <taxon>Eukaryota</taxon>
        <taxon>Fungi</taxon>
        <taxon>Dikarya</taxon>
        <taxon>Basidiomycota</taxon>
        <taxon>Agaricomycotina</taxon>
        <taxon>Agaricomycetes</taxon>
        <taxon>Polyporales</taxon>
        <taxon>Cerrenaceae</taxon>
        <taxon>Cerrena</taxon>
    </lineage>
</organism>
<dbReference type="AlphaFoldDB" id="A0AAW0FLG9"/>
<accession>A0AAW0FLG9</accession>
<gene>
    <name evidence="1" type="ORF">QCA50_015563</name>
</gene>
<evidence type="ECO:0000313" key="1">
    <source>
        <dbReference type="EMBL" id="KAK7681471.1"/>
    </source>
</evidence>
<dbReference type="Proteomes" id="UP001385951">
    <property type="component" value="Unassembled WGS sequence"/>
</dbReference>
<protein>
    <recommendedName>
        <fullName evidence="3">F-box domain-containing protein</fullName>
    </recommendedName>
</protein>
<keyword evidence="2" id="KW-1185">Reference proteome</keyword>
<evidence type="ECO:0008006" key="3">
    <source>
        <dbReference type="Google" id="ProtNLM"/>
    </source>
</evidence>
<sequence>MARPGGNMESLMLALGRKARTCSLTTRFEDLHNVTLDYVMIGLETETICALLKRFNDTEVPIHHLPDKVIFRIFEAFWGTYEELSYQWLLITVVCKRWRSVALSCPRLWSVLHFDVMPLKAASRFVELSSDVPMKWIIPNYKRLEQRHEDFHAKFSDLLASSMNRIEHLDIDLGGHNNFLDLLKEPASKLKYLRICGKAPVPKVKTDETLLPALNTAPRLQHFILESDISWARTPLKRLISFISVWQNFGDSSSTSTFLQTLRKSPSLSLLSLGTMQNGVDLELALPPSSIEYRVDQSKIHLSNIGRVVLTYMSLHSLRRLTSMIKVPESTNSVIGMTTSNGTPAVLVDVFLSFPVPIPEPGHVILLINRNPSIYRYNVIVQDNGDTLLPRFWHRNVFSDTSALLSDSRLAGALSLTIHYPRPFTTAMEIHAFSWEDIIPRFSQLCTIRVFNENPISVISPLLAPDQGPVLEALNAEIRSTLVNTTCTEGHCDAHVHFTHMIGVTLCGEPALAQIECGCRPSRHTEENDMYVLTVIVKGNGTPGYSKEKLCRWLVDTWTGIVPLKNDDIQEMVHSLNDMP</sequence>
<reference evidence="1 2" key="1">
    <citation type="submission" date="2022-09" db="EMBL/GenBank/DDBJ databases">
        <authorList>
            <person name="Palmer J.M."/>
        </authorList>
    </citation>
    <scope>NUCLEOTIDE SEQUENCE [LARGE SCALE GENOMIC DNA]</scope>
    <source>
        <strain evidence="1 2">DSM 7382</strain>
    </source>
</reference>
<evidence type="ECO:0000313" key="2">
    <source>
        <dbReference type="Proteomes" id="UP001385951"/>
    </source>
</evidence>